<sequence>MFGWAPANLGAPAKTSGTSGALVGGSAPRICSATRAVEGSLAGRSALVMHEHKKAASSTKIHGSAPPNPKFWGVAKSGLQGSAVKNGQLLVKQKGMNWYNGANVTRCSDYSLRALQDGIVQWRGSYKHKEVYVVPWGYVRTKCVWKNCNTLAPKAYEPWMGDKFNYGKRHMLFGMYQEWTQSDAGQEH</sequence>
<dbReference type="GO" id="GO:0003735">
    <property type="term" value="F:structural constituent of ribosome"/>
    <property type="evidence" value="ECO:0007669"/>
    <property type="project" value="InterPro"/>
</dbReference>
<gene>
    <name evidence="4" type="ORF">PGLA1383_LOCUS17573</name>
</gene>
<dbReference type="PRINTS" id="PR00063">
    <property type="entry name" value="RIBOSOMALL27"/>
</dbReference>
<evidence type="ECO:0000256" key="3">
    <source>
        <dbReference type="ARBA" id="ARBA00023274"/>
    </source>
</evidence>
<dbReference type="Pfam" id="PF01016">
    <property type="entry name" value="Ribosomal_L27"/>
    <property type="match status" value="1"/>
</dbReference>
<dbReference type="InterPro" id="IPR001684">
    <property type="entry name" value="Ribosomal_bL27"/>
</dbReference>
<evidence type="ECO:0000256" key="1">
    <source>
        <dbReference type="ARBA" id="ARBA00010797"/>
    </source>
</evidence>
<dbReference type="Proteomes" id="UP000654075">
    <property type="component" value="Unassembled WGS sequence"/>
</dbReference>
<proteinExistence type="inferred from homology"/>
<accession>A0A813EDI0</accession>
<dbReference type="OrthoDB" id="1867012at2759"/>
<keyword evidence="3" id="KW-0687">Ribonucleoprotein</keyword>
<keyword evidence="2" id="KW-0689">Ribosomal protein</keyword>
<evidence type="ECO:0000313" key="4">
    <source>
        <dbReference type="EMBL" id="CAE8599198.1"/>
    </source>
</evidence>
<dbReference type="PANTHER" id="PTHR15893:SF0">
    <property type="entry name" value="LARGE RIBOSOMAL SUBUNIT PROTEIN BL27M"/>
    <property type="match status" value="1"/>
</dbReference>
<comment type="caution">
    <text evidence="4">The sequence shown here is derived from an EMBL/GenBank/DDBJ whole genome shotgun (WGS) entry which is preliminary data.</text>
</comment>
<dbReference type="GO" id="GO:0005840">
    <property type="term" value="C:ribosome"/>
    <property type="evidence" value="ECO:0007669"/>
    <property type="project" value="UniProtKB-KW"/>
</dbReference>
<dbReference type="Gene3D" id="2.40.50.100">
    <property type="match status" value="1"/>
</dbReference>
<name>A0A813EDI0_POLGL</name>
<dbReference type="AlphaFoldDB" id="A0A813EDI0"/>
<dbReference type="GO" id="GO:1990904">
    <property type="term" value="C:ribonucleoprotein complex"/>
    <property type="evidence" value="ECO:0007669"/>
    <property type="project" value="UniProtKB-KW"/>
</dbReference>
<organism evidence="4 5">
    <name type="scientific">Polarella glacialis</name>
    <name type="common">Dinoflagellate</name>
    <dbReference type="NCBI Taxonomy" id="89957"/>
    <lineage>
        <taxon>Eukaryota</taxon>
        <taxon>Sar</taxon>
        <taxon>Alveolata</taxon>
        <taxon>Dinophyceae</taxon>
        <taxon>Suessiales</taxon>
        <taxon>Suessiaceae</taxon>
        <taxon>Polarella</taxon>
    </lineage>
</organism>
<reference evidence="4" key="1">
    <citation type="submission" date="2021-02" db="EMBL/GenBank/DDBJ databases">
        <authorList>
            <person name="Dougan E. K."/>
            <person name="Rhodes N."/>
            <person name="Thang M."/>
            <person name="Chan C."/>
        </authorList>
    </citation>
    <scope>NUCLEOTIDE SEQUENCE</scope>
</reference>
<dbReference type="GO" id="GO:0006412">
    <property type="term" value="P:translation"/>
    <property type="evidence" value="ECO:0007669"/>
    <property type="project" value="InterPro"/>
</dbReference>
<evidence type="ECO:0000256" key="2">
    <source>
        <dbReference type="ARBA" id="ARBA00022980"/>
    </source>
</evidence>
<dbReference type="PANTHER" id="PTHR15893">
    <property type="entry name" value="RIBOSOMAL PROTEIN L27"/>
    <property type="match status" value="1"/>
</dbReference>
<evidence type="ECO:0000313" key="5">
    <source>
        <dbReference type="Proteomes" id="UP000654075"/>
    </source>
</evidence>
<dbReference type="EMBL" id="CAJNNV010010890">
    <property type="protein sequence ID" value="CAE8599198.1"/>
    <property type="molecule type" value="Genomic_DNA"/>
</dbReference>
<protein>
    <submittedName>
        <fullName evidence="4">Uncharacterized protein</fullName>
    </submittedName>
</protein>
<keyword evidence="5" id="KW-1185">Reference proteome</keyword>
<dbReference type="SUPFAM" id="SSF110324">
    <property type="entry name" value="Ribosomal L27 protein-like"/>
    <property type="match status" value="1"/>
</dbReference>
<comment type="similarity">
    <text evidence="1">Belongs to the bacterial ribosomal protein bL27 family.</text>
</comment>